<dbReference type="AlphaFoldDB" id="A0A075H5Q9"/>
<name>A0A075H5Q9_9ARCH</name>
<evidence type="ECO:0000259" key="2">
    <source>
        <dbReference type="Pfam" id="PF18653"/>
    </source>
</evidence>
<protein>
    <recommendedName>
        <fullName evidence="2">Arcadin 1 domain-containing protein</fullName>
    </recommendedName>
</protein>
<evidence type="ECO:0000256" key="1">
    <source>
        <dbReference type="SAM" id="MobiDB-lite"/>
    </source>
</evidence>
<sequence>MVKVRVHKISSVSDPETAQPGKQIELVEVRDRTDSGVVGGMGGTDETKMVKGIISQFQSIGVFPMNSREMVLPKMTLFLSEAEYDLLAVRFEVNDVFELIMKDGAFMLKRATEGI</sequence>
<reference evidence="3" key="1">
    <citation type="journal article" date="2014" name="Genome Biol. Evol.">
        <title>Pangenome evidence for extensive interdomain horizontal transfer affecting lineage core and shell genes in uncultured planktonic thaumarchaeota and euryarchaeota.</title>
        <authorList>
            <person name="Deschamps P."/>
            <person name="Zivanovic Y."/>
            <person name="Moreira D."/>
            <person name="Rodriguez-Valera F."/>
            <person name="Lopez-Garcia P."/>
        </authorList>
    </citation>
    <scope>NUCLEOTIDE SEQUENCE</scope>
</reference>
<proteinExistence type="predicted"/>
<organism evidence="3">
    <name type="scientific">uncultured marine thaumarchaeote KM3_53_E01</name>
    <dbReference type="NCBI Taxonomy" id="1456183"/>
    <lineage>
        <taxon>Archaea</taxon>
        <taxon>Nitrososphaerota</taxon>
        <taxon>environmental samples</taxon>
    </lineage>
</organism>
<feature type="region of interest" description="Disordered" evidence="1">
    <location>
        <begin position="1"/>
        <end position="20"/>
    </location>
</feature>
<dbReference type="EMBL" id="KF900925">
    <property type="protein sequence ID" value="AIF11706.1"/>
    <property type="molecule type" value="Genomic_DNA"/>
</dbReference>
<feature type="domain" description="Arcadin 1" evidence="2">
    <location>
        <begin position="2"/>
        <end position="110"/>
    </location>
</feature>
<accession>A0A075H5Q9</accession>
<dbReference type="InterPro" id="IPR040827">
    <property type="entry name" value="Arcadin_1"/>
</dbReference>
<evidence type="ECO:0000313" key="3">
    <source>
        <dbReference type="EMBL" id="AIF11706.1"/>
    </source>
</evidence>
<dbReference type="Pfam" id="PF18653">
    <property type="entry name" value="Arcadin_1"/>
    <property type="match status" value="1"/>
</dbReference>